<evidence type="ECO:0000259" key="3">
    <source>
        <dbReference type="PROSITE" id="PS50937"/>
    </source>
</evidence>
<dbReference type="InterPro" id="IPR047057">
    <property type="entry name" value="MerR_fam"/>
</dbReference>
<feature type="region of interest" description="Disordered" evidence="2">
    <location>
        <begin position="199"/>
        <end position="241"/>
    </location>
</feature>
<evidence type="ECO:0000313" key="4">
    <source>
        <dbReference type="EMBL" id="SDQ69471.1"/>
    </source>
</evidence>
<dbReference type="GO" id="GO:0003700">
    <property type="term" value="F:DNA-binding transcription factor activity"/>
    <property type="evidence" value="ECO:0007669"/>
    <property type="project" value="InterPro"/>
</dbReference>
<dbReference type="InterPro" id="IPR009061">
    <property type="entry name" value="DNA-bd_dom_put_sf"/>
</dbReference>
<dbReference type="GO" id="GO:0003677">
    <property type="term" value="F:DNA binding"/>
    <property type="evidence" value="ECO:0007669"/>
    <property type="project" value="UniProtKB-KW"/>
</dbReference>
<dbReference type="EMBL" id="FNKH01000002">
    <property type="protein sequence ID" value="SDQ69471.1"/>
    <property type="molecule type" value="Genomic_DNA"/>
</dbReference>
<evidence type="ECO:0000313" key="5">
    <source>
        <dbReference type="Proteomes" id="UP000181917"/>
    </source>
</evidence>
<keyword evidence="5" id="KW-1185">Reference proteome</keyword>
<keyword evidence="1" id="KW-0238">DNA-binding</keyword>
<sequence>MQLKELSQASGVSAASIKFYLREDLLKPGSPGTANRAEYTQEHLDRLELIRLLRQVVGLGLDKIKTLAAAVDNPEVDMLNLLGLTQATVLGLPAEAVPDHRWTMELMSGGGWLDAPSPARNSLNELFGQMEEFGMAPDATVLSAYAAAVDQVAALDIGHVEEQSTRDQMVRTVAVGTFLYSKLLLRMLALAQTSRAMQRFPEGGPAGSAAADGGDRTTNATAGSPAVPGPREPDSRCRARR</sequence>
<dbReference type="InterPro" id="IPR000551">
    <property type="entry name" value="MerR-type_HTH_dom"/>
</dbReference>
<dbReference type="AlphaFoldDB" id="A0A1H1CYT2"/>
<dbReference type="Gene3D" id="1.10.1660.10">
    <property type="match status" value="1"/>
</dbReference>
<gene>
    <name evidence="4" type="ORF">SAMN04489742_2173</name>
</gene>
<name>A0A1H1CYT2_9MICC</name>
<proteinExistence type="predicted"/>
<dbReference type="PROSITE" id="PS50937">
    <property type="entry name" value="HTH_MERR_2"/>
    <property type="match status" value="1"/>
</dbReference>
<accession>A0A1H1CYT2</accession>
<feature type="compositionally biased region" description="Basic and acidic residues" evidence="2">
    <location>
        <begin position="231"/>
        <end position="241"/>
    </location>
</feature>
<dbReference type="Proteomes" id="UP000181917">
    <property type="component" value="Unassembled WGS sequence"/>
</dbReference>
<dbReference type="Pfam" id="PF13411">
    <property type="entry name" value="MerR_1"/>
    <property type="match status" value="1"/>
</dbReference>
<evidence type="ECO:0000256" key="1">
    <source>
        <dbReference type="ARBA" id="ARBA00023125"/>
    </source>
</evidence>
<dbReference type="SMART" id="SM00422">
    <property type="entry name" value="HTH_MERR"/>
    <property type="match status" value="1"/>
</dbReference>
<dbReference type="STRING" id="37928.SAMN04489742_2173"/>
<feature type="domain" description="HTH merR-type" evidence="3">
    <location>
        <begin position="1"/>
        <end position="70"/>
    </location>
</feature>
<dbReference type="SUPFAM" id="SSF46955">
    <property type="entry name" value="Putative DNA-binding domain"/>
    <property type="match status" value="1"/>
</dbReference>
<organism evidence="4 5">
    <name type="scientific">Crystallibacter crystallopoietes</name>
    <dbReference type="NCBI Taxonomy" id="37928"/>
    <lineage>
        <taxon>Bacteria</taxon>
        <taxon>Bacillati</taxon>
        <taxon>Actinomycetota</taxon>
        <taxon>Actinomycetes</taxon>
        <taxon>Micrococcales</taxon>
        <taxon>Micrococcaceae</taxon>
        <taxon>Crystallibacter</taxon>
    </lineage>
</organism>
<protein>
    <submittedName>
        <fullName evidence="4">MerR HTH family regulatory protein</fullName>
    </submittedName>
</protein>
<dbReference type="PANTHER" id="PTHR30204:SF98">
    <property type="entry name" value="HTH-TYPE TRANSCRIPTIONAL REGULATOR ADHR"/>
    <property type="match status" value="1"/>
</dbReference>
<reference evidence="4 5" key="1">
    <citation type="submission" date="2016-10" db="EMBL/GenBank/DDBJ databases">
        <authorList>
            <person name="de Groot N.N."/>
        </authorList>
    </citation>
    <scope>NUCLEOTIDE SEQUENCE [LARGE SCALE GENOMIC DNA]</scope>
    <source>
        <strain evidence="4 5">DSM 20117</strain>
    </source>
</reference>
<evidence type="ECO:0000256" key="2">
    <source>
        <dbReference type="SAM" id="MobiDB-lite"/>
    </source>
</evidence>
<dbReference type="PANTHER" id="PTHR30204">
    <property type="entry name" value="REDOX-CYCLING DRUG-SENSING TRANSCRIPTIONAL ACTIVATOR SOXR"/>
    <property type="match status" value="1"/>
</dbReference>
<dbReference type="KEGG" id="acry:AC20117_06540"/>
<dbReference type="RefSeq" id="WP_074700413.1">
    <property type="nucleotide sequence ID" value="NZ_CP018863.1"/>
</dbReference>